<dbReference type="InterPro" id="IPR013088">
    <property type="entry name" value="Znf_NHR/GATA"/>
</dbReference>
<dbReference type="SMART" id="SM00399">
    <property type="entry name" value="ZnF_C4"/>
    <property type="match status" value="1"/>
</dbReference>
<dbReference type="Gene3D" id="3.30.50.10">
    <property type="entry name" value="Erythroid Transcription Factor GATA-1, subunit A"/>
    <property type="match status" value="1"/>
</dbReference>
<sequence length="408" mass="45751">MEHEDKDQEECRVCVRKTNSHVYYGAIVCKSCRAFFRRCITVGNKDRLNCLSDPESCSLVATHYKCPACRLKKCFEVGMKESLIRGPNESLRQLRQRSKATTSKHADGAAFQIPAHVSSVVPPTSFSPVLVQEFDPQPGPSRLPAMVQSPSDDSSSILPPSFLETISDSNLFQALVVNKWRESHVIRGFPPEEQRIIHAMFQSKHQQLMAYRVRLRPIQEYNAILGFAKSQGQERTEALMLIQDMTHEYSHFVMDLFLKDLAIPDQTKAAIVLGKESVIQAVVVFLFLGLSNASSFADQLESFPPIGEGILLGLRSINSNDVGNVVPLDASHFIPFHALEALYKVSPHLCAESFHFILARELFANSKATLGPGDHDILKSLDSLTLYLLRNQDLEQNLAEYRALYGFK</sequence>
<dbReference type="EMBL" id="VCGU01000459">
    <property type="protein sequence ID" value="TRY61187.1"/>
    <property type="molecule type" value="Genomic_DNA"/>
</dbReference>
<evidence type="ECO:0000313" key="10">
    <source>
        <dbReference type="EMBL" id="TRY61187.1"/>
    </source>
</evidence>
<dbReference type="Pfam" id="PF00105">
    <property type="entry name" value="zf-C4"/>
    <property type="match status" value="1"/>
</dbReference>
<keyword evidence="3" id="KW-0862">Zinc</keyword>
<dbReference type="Proteomes" id="UP000318571">
    <property type="component" value="Chromosome 8"/>
</dbReference>
<keyword evidence="1" id="KW-0479">Metal-binding</keyword>
<dbReference type="PROSITE" id="PS51030">
    <property type="entry name" value="NUCLEAR_REC_DBD_2"/>
    <property type="match status" value="1"/>
</dbReference>
<dbReference type="InterPro" id="IPR050234">
    <property type="entry name" value="Nuclear_hormone_rcpt_NR1"/>
</dbReference>
<dbReference type="GO" id="GO:0000978">
    <property type="term" value="F:RNA polymerase II cis-regulatory region sequence-specific DNA binding"/>
    <property type="evidence" value="ECO:0007669"/>
    <property type="project" value="TreeGrafter"/>
</dbReference>
<dbReference type="InterPro" id="IPR001628">
    <property type="entry name" value="Znf_hrmn_rcpt"/>
</dbReference>
<evidence type="ECO:0000256" key="3">
    <source>
        <dbReference type="ARBA" id="ARBA00022833"/>
    </source>
</evidence>
<name>A0A553N6X9_TIGCA</name>
<keyword evidence="11" id="KW-1185">Reference proteome</keyword>
<evidence type="ECO:0000256" key="5">
    <source>
        <dbReference type="ARBA" id="ARBA00023125"/>
    </source>
</evidence>
<organism evidence="10 11">
    <name type="scientific">Tigriopus californicus</name>
    <name type="common">Marine copepod</name>
    <dbReference type="NCBI Taxonomy" id="6832"/>
    <lineage>
        <taxon>Eukaryota</taxon>
        <taxon>Metazoa</taxon>
        <taxon>Ecdysozoa</taxon>
        <taxon>Arthropoda</taxon>
        <taxon>Crustacea</taxon>
        <taxon>Multicrustacea</taxon>
        <taxon>Hexanauplia</taxon>
        <taxon>Copepoda</taxon>
        <taxon>Harpacticoida</taxon>
        <taxon>Harpacticidae</taxon>
        <taxon>Tigriopus</taxon>
    </lineage>
</organism>
<dbReference type="PROSITE" id="PS00031">
    <property type="entry name" value="NUCLEAR_REC_DBD_1"/>
    <property type="match status" value="1"/>
</dbReference>
<keyword evidence="4" id="KW-0805">Transcription regulation</keyword>
<dbReference type="STRING" id="6832.A0A553N6X9"/>
<dbReference type="GO" id="GO:0008270">
    <property type="term" value="F:zinc ion binding"/>
    <property type="evidence" value="ECO:0007669"/>
    <property type="project" value="UniProtKB-KW"/>
</dbReference>
<evidence type="ECO:0000256" key="2">
    <source>
        <dbReference type="ARBA" id="ARBA00022771"/>
    </source>
</evidence>
<keyword evidence="6" id="KW-0804">Transcription</keyword>
<evidence type="ECO:0000259" key="9">
    <source>
        <dbReference type="PROSITE" id="PS51030"/>
    </source>
</evidence>
<dbReference type="GO" id="GO:0045944">
    <property type="term" value="P:positive regulation of transcription by RNA polymerase II"/>
    <property type="evidence" value="ECO:0007669"/>
    <property type="project" value="TreeGrafter"/>
</dbReference>
<evidence type="ECO:0000256" key="7">
    <source>
        <dbReference type="ARBA" id="ARBA00023170"/>
    </source>
</evidence>
<dbReference type="PRINTS" id="PR00047">
    <property type="entry name" value="STROIDFINGER"/>
</dbReference>
<dbReference type="GO" id="GO:0030154">
    <property type="term" value="P:cell differentiation"/>
    <property type="evidence" value="ECO:0007669"/>
    <property type="project" value="TreeGrafter"/>
</dbReference>
<dbReference type="GO" id="GO:0000122">
    <property type="term" value="P:negative regulation of transcription by RNA polymerase II"/>
    <property type="evidence" value="ECO:0007669"/>
    <property type="project" value="TreeGrafter"/>
</dbReference>
<evidence type="ECO:0000256" key="1">
    <source>
        <dbReference type="ARBA" id="ARBA00022723"/>
    </source>
</evidence>
<keyword evidence="5" id="KW-0238">DNA-binding</keyword>
<reference evidence="10 11" key="1">
    <citation type="journal article" date="2018" name="Nat. Ecol. Evol.">
        <title>Genomic signatures of mitonuclear coevolution across populations of Tigriopus californicus.</title>
        <authorList>
            <person name="Barreto F.S."/>
            <person name="Watson E.T."/>
            <person name="Lima T.G."/>
            <person name="Willett C.S."/>
            <person name="Edmands S."/>
            <person name="Li W."/>
            <person name="Burton R.S."/>
        </authorList>
    </citation>
    <scope>NUCLEOTIDE SEQUENCE [LARGE SCALE GENOMIC DNA]</scope>
    <source>
        <strain evidence="10 11">San Diego</strain>
    </source>
</reference>
<dbReference type="PANTHER" id="PTHR24082">
    <property type="entry name" value="NUCLEAR HORMONE RECEPTOR"/>
    <property type="match status" value="1"/>
</dbReference>
<keyword evidence="8" id="KW-0539">Nucleus</keyword>
<evidence type="ECO:0000256" key="8">
    <source>
        <dbReference type="ARBA" id="ARBA00023242"/>
    </source>
</evidence>
<proteinExistence type="predicted"/>
<feature type="domain" description="Nuclear receptor" evidence="9">
    <location>
        <begin position="8"/>
        <end position="86"/>
    </location>
</feature>
<protein>
    <recommendedName>
        <fullName evidence="9">Nuclear receptor domain-containing protein</fullName>
    </recommendedName>
</protein>
<dbReference type="AlphaFoldDB" id="A0A553N6X9"/>
<dbReference type="PANTHER" id="PTHR24082:SF283">
    <property type="entry name" value="NUCLEAR HORMONE RECEPTOR HR96"/>
    <property type="match status" value="1"/>
</dbReference>
<dbReference type="SUPFAM" id="SSF57716">
    <property type="entry name" value="Glucocorticoid receptor-like (DNA-binding domain)"/>
    <property type="match status" value="1"/>
</dbReference>
<keyword evidence="7" id="KW-0675">Receptor</keyword>
<accession>A0A553N6X9</accession>
<evidence type="ECO:0000313" key="11">
    <source>
        <dbReference type="Proteomes" id="UP000318571"/>
    </source>
</evidence>
<evidence type="ECO:0000256" key="4">
    <source>
        <dbReference type="ARBA" id="ARBA00023015"/>
    </source>
</evidence>
<gene>
    <name evidence="10" type="ORF">TCAL_17217</name>
</gene>
<keyword evidence="2" id="KW-0863">Zinc-finger</keyword>
<evidence type="ECO:0000256" key="6">
    <source>
        <dbReference type="ARBA" id="ARBA00023163"/>
    </source>
</evidence>
<comment type="caution">
    <text evidence="10">The sequence shown here is derived from an EMBL/GenBank/DDBJ whole genome shotgun (WGS) entry which is preliminary data.</text>
</comment>
<dbReference type="GO" id="GO:0004879">
    <property type="term" value="F:nuclear receptor activity"/>
    <property type="evidence" value="ECO:0007669"/>
    <property type="project" value="TreeGrafter"/>
</dbReference>